<protein>
    <submittedName>
        <fullName evidence="1">Uncharacterized protein</fullName>
    </submittedName>
</protein>
<evidence type="ECO:0000313" key="2">
    <source>
        <dbReference type="Proteomes" id="UP000043763"/>
    </source>
</evidence>
<dbReference type="OrthoDB" id="308293at2"/>
<sequence length="79" mass="9164">MAHNIIDGYRKIEGNYPTYREYLIHFYCKDCSNFWAVDDKEINISEDDDISQIDDIIEDSVSHCPICGSTNITRSNNNN</sequence>
<keyword evidence="2" id="KW-1185">Reference proteome</keyword>
<gene>
    <name evidence="1" type="ORF">BRSU_0499</name>
</gene>
<dbReference type="AlphaFoldDB" id="A0A0G4K4K9"/>
<dbReference type="Gene3D" id="2.20.28.10">
    <property type="match status" value="1"/>
</dbReference>
<organism evidence="1 2">
    <name type="scientific">Brachyspira suanatina</name>
    <dbReference type="NCBI Taxonomy" id="381802"/>
    <lineage>
        <taxon>Bacteria</taxon>
        <taxon>Pseudomonadati</taxon>
        <taxon>Spirochaetota</taxon>
        <taxon>Spirochaetia</taxon>
        <taxon>Brachyspirales</taxon>
        <taxon>Brachyspiraceae</taxon>
        <taxon>Brachyspira</taxon>
    </lineage>
</organism>
<name>A0A0G4K4K9_9SPIR</name>
<proteinExistence type="predicted"/>
<dbReference type="Proteomes" id="UP000043763">
    <property type="component" value="Unassembled WGS sequence"/>
</dbReference>
<reference evidence="2" key="1">
    <citation type="submission" date="2015-04" db="EMBL/GenBank/DDBJ databases">
        <authorList>
            <person name="Mushtaq Mamoona"/>
        </authorList>
    </citation>
    <scope>NUCLEOTIDE SEQUENCE [LARGE SCALE GENOMIC DNA]</scope>
    <source>
        <strain evidence="2">AN4859/03</strain>
    </source>
</reference>
<evidence type="ECO:0000313" key="1">
    <source>
        <dbReference type="EMBL" id="CRF31984.1"/>
    </source>
</evidence>
<dbReference type="RefSeq" id="WP_012671924.1">
    <property type="nucleotide sequence ID" value="NZ_CVLB01000001.1"/>
</dbReference>
<dbReference type="GeneID" id="44970728"/>
<accession>A0A0G4K4K9</accession>
<dbReference type="EMBL" id="CVLB01000001">
    <property type="protein sequence ID" value="CRF31984.1"/>
    <property type="molecule type" value="Genomic_DNA"/>
</dbReference>